<proteinExistence type="predicted"/>
<dbReference type="Proteomes" id="UP000182259">
    <property type="component" value="Chromosome I"/>
</dbReference>
<gene>
    <name evidence="1" type="ORF">SAMEA4029009_CIC11G00000005669</name>
</gene>
<organism evidence="1 2">
    <name type="scientific">Sungouiella intermedia</name>
    <dbReference type="NCBI Taxonomy" id="45354"/>
    <lineage>
        <taxon>Eukaryota</taxon>
        <taxon>Fungi</taxon>
        <taxon>Dikarya</taxon>
        <taxon>Ascomycota</taxon>
        <taxon>Saccharomycotina</taxon>
        <taxon>Pichiomycetes</taxon>
        <taxon>Metschnikowiaceae</taxon>
        <taxon>Sungouiella</taxon>
    </lineage>
</organism>
<accession>A0A1L0BA15</accession>
<dbReference type="AlphaFoldDB" id="A0A1L0BA15"/>
<evidence type="ECO:0000313" key="2">
    <source>
        <dbReference type="Proteomes" id="UP000182259"/>
    </source>
</evidence>
<reference evidence="1 2" key="1">
    <citation type="submission" date="2016-10" db="EMBL/GenBank/DDBJ databases">
        <authorList>
            <person name="de Groot N.N."/>
        </authorList>
    </citation>
    <scope>NUCLEOTIDE SEQUENCE [LARGE SCALE GENOMIC DNA]</scope>
    <source>
        <strain evidence="1 2">PYCC 4715</strain>
    </source>
</reference>
<protein>
    <submittedName>
        <fullName evidence="1">CIC11C00000005669</fullName>
    </submittedName>
</protein>
<sequence>MKLVFKNTSIGPLLTLHNAASSLPLTLHLQSLAPQAMYLAAYRRMYRLRHFVNRSESSIANYRNVLRRRFTKTNFNIRRGKVLGIDQPLTHDEMAGRLANTIAFIFNSTCNISDTVPDVQFYEDLKSASKIRIETSVVATILLMENEKPPALKYDYSYKWVDETRRFYGELEKHSASKKELNRLYNTGKANFAGFLQYETTVMGLNETQGLLL</sequence>
<name>A0A1L0BA15_9ASCO</name>
<dbReference type="EMBL" id="LT635764">
    <property type="protein sequence ID" value="SGZ48422.1"/>
    <property type="molecule type" value="Genomic_DNA"/>
</dbReference>
<evidence type="ECO:0000313" key="1">
    <source>
        <dbReference type="EMBL" id="SGZ48422.1"/>
    </source>
</evidence>